<keyword evidence="2" id="KW-0479">Metal-binding</keyword>
<evidence type="ECO:0000256" key="1">
    <source>
        <dbReference type="ARBA" id="ARBA00004123"/>
    </source>
</evidence>
<dbReference type="Pfam" id="PF00096">
    <property type="entry name" value="zf-C2H2"/>
    <property type="match status" value="1"/>
</dbReference>
<evidence type="ECO:0000256" key="4">
    <source>
        <dbReference type="ARBA" id="ARBA00022771"/>
    </source>
</evidence>
<keyword evidence="9" id="KW-0539">Nucleus</keyword>
<dbReference type="InterPro" id="IPR036236">
    <property type="entry name" value="Znf_C2H2_sf"/>
</dbReference>
<dbReference type="PROSITE" id="PS00028">
    <property type="entry name" value="ZINC_FINGER_C2H2_1"/>
    <property type="match status" value="4"/>
</dbReference>
<evidence type="ECO:0000256" key="8">
    <source>
        <dbReference type="ARBA" id="ARBA00023163"/>
    </source>
</evidence>
<dbReference type="SMART" id="SM00355">
    <property type="entry name" value="ZnF_C2H2"/>
    <property type="match status" value="4"/>
</dbReference>
<keyword evidence="6" id="KW-0805">Transcription regulation</keyword>
<feature type="region of interest" description="Disordered" evidence="11">
    <location>
        <begin position="79"/>
        <end position="102"/>
    </location>
</feature>
<dbReference type="GO" id="GO:0010468">
    <property type="term" value="P:regulation of gene expression"/>
    <property type="evidence" value="ECO:0007669"/>
    <property type="project" value="TreeGrafter"/>
</dbReference>
<dbReference type="InterPro" id="IPR050331">
    <property type="entry name" value="Zinc_finger"/>
</dbReference>
<evidence type="ECO:0000313" key="14">
    <source>
        <dbReference type="EMBL" id="KAK7175931.1"/>
    </source>
</evidence>
<protein>
    <recommendedName>
        <fullName evidence="13">C2H2-type domain-containing protein</fullName>
    </recommendedName>
</protein>
<keyword evidence="12" id="KW-0472">Membrane</keyword>
<dbReference type="GO" id="GO:0003677">
    <property type="term" value="F:DNA binding"/>
    <property type="evidence" value="ECO:0007669"/>
    <property type="project" value="UniProtKB-KW"/>
</dbReference>
<dbReference type="FunFam" id="3.30.160.60:FF:000690">
    <property type="entry name" value="Zinc finger protein 354C"/>
    <property type="match status" value="1"/>
</dbReference>
<proteinExistence type="predicted"/>
<evidence type="ECO:0000256" key="5">
    <source>
        <dbReference type="ARBA" id="ARBA00022833"/>
    </source>
</evidence>
<accession>A0AAN9DMC1</accession>
<evidence type="ECO:0000259" key="13">
    <source>
        <dbReference type="PROSITE" id="PS50157"/>
    </source>
</evidence>
<evidence type="ECO:0000256" key="7">
    <source>
        <dbReference type="ARBA" id="ARBA00023125"/>
    </source>
</evidence>
<keyword evidence="15" id="KW-1185">Reference proteome</keyword>
<keyword evidence="4 10" id="KW-0863">Zinc-finger</keyword>
<dbReference type="SUPFAM" id="SSF57667">
    <property type="entry name" value="beta-beta-alpha zinc fingers"/>
    <property type="match status" value="2"/>
</dbReference>
<feature type="domain" description="C2H2-type" evidence="13">
    <location>
        <begin position="418"/>
        <end position="445"/>
    </location>
</feature>
<sequence length="471" mass="54505">MVQTRGFFRLIVFIFYSVLNLLVDMTDVRALSVFQERVKSLFGSFLDVLLVEITEAYRESFADSMCINHCEQCASNRLESNDNKSQQDSEVRVESEESQPLMSFQCSDTVTPLQLTHRESEQPEVEPNQSNTLKILNPYPVQVSFPILTAQLKQDDIQIAIVEDTMIQTTESINDNEMQTFLEIPNIPVGKPEEGPPTVDHQAETLGKTEPEPEQVIKRENEDVDVTTEEEELETGCRVETQVCQTSGENTQAQLKPEDGELHEPVEIDQITSFQREDSCLHWNQSTFGVYIGTVQSQIPQSHLVKMESQERREPLQKLDNCQLSNRSLTPQLTNQGYLRPCFVQLQKAEILQRSNSQSRRLHVCGICNKLFIYKRTLRRHKRFHTGEKPYSCSLCSKTFILRKTLRQHKKLHLRRPYSCTQCGKRFKYWRKLRIHWRSHAGESPFKCSLCGKCCKTLKSLDRHLAYVDHT</sequence>
<feature type="domain" description="C2H2-type" evidence="13">
    <location>
        <begin position="363"/>
        <end position="390"/>
    </location>
</feature>
<feature type="transmembrane region" description="Helical" evidence="12">
    <location>
        <begin position="6"/>
        <end position="23"/>
    </location>
</feature>
<organism evidence="14 15">
    <name type="scientific">Phoxinus phoxinus</name>
    <name type="common">Eurasian minnow</name>
    <dbReference type="NCBI Taxonomy" id="58324"/>
    <lineage>
        <taxon>Eukaryota</taxon>
        <taxon>Metazoa</taxon>
        <taxon>Chordata</taxon>
        <taxon>Craniata</taxon>
        <taxon>Vertebrata</taxon>
        <taxon>Euteleostomi</taxon>
        <taxon>Actinopterygii</taxon>
        <taxon>Neopterygii</taxon>
        <taxon>Teleostei</taxon>
        <taxon>Ostariophysi</taxon>
        <taxon>Cypriniformes</taxon>
        <taxon>Leuciscidae</taxon>
        <taxon>Phoxininae</taxon>
        <taxon>Phoxinus</taxon>
    </lineage>
</organism>
<dbReference type="GO" id="GO:0005634">
    <property type="term" value="C:nucleus"/>
    <property type="evidence" value="ECO:0007669"/>
    <property type="project" value="UniProtKB-SubCell"/>
</dbReference>
<comment type="caution">
    <text evidence="14">The sequence shown here is derived from an EMBL/GenBank/DDBJ whole genome shotgun (WGS) entry which is preliminary data.</text>
</comment>
<evidence type="ECO:0000256" key="3">
    <source>
        <dbReference type="ARBA" id="ARBA00022737"/>
    </source>
</evidence>
<evidence type="ECO:0000256" key="10">
    <source>
        <dbReference type="PROSITE-ProRule" id="PRU00042"/>
    </source>
</evidence>
<feature type="domain" description="C2H2-type" evidence="13">
    <location>
        <begin position="446"/>
        <end position="471"/>
    </location>
</feature>
<feature type="compositionally biased region" description="Basic and acidic residues" evidence="11">
    <location>
        <begin position="201"/>
        <end position="211"/>
    </location>
</feature>
<evidence type="ECO:0000313" key="15">
    <source>
        <dbReference type="Proteomes" id="UP001364617"/>
    </source>
</evidence>
<keyword evidence="8" id="KW-0804">Transcription</keyword>
<keyword evidence="3" id="KW-0677">Repeat</keyword>
<comment type="subcellular location">
    <subcellularLocation>
        <location evidence="1">Nucleus</location>
    </subcellularLocation>
</comment>
<feature type="domain" description="C2H2-type" evidence="13">
    <location>
        <begin position="391"/>
        <end position="413"/>
    </location>
</feature>
<dbReference type="EMBL" id="JAYKXH010000001">
    <property type="protein sequence ID" value="KAK7175931.1"/>
    <property type="molecule type" value="Genomic_DNA"/>
</dbReference>
<evidence type="ECO:0000256" key="2">
    <source>
        <dbReference type="ARBA" id="ARBA00022723"/>
    </source>
</evidence>
<gene>
    <name evidence="14" type="ORF">R3I93_000250</name>
</gene>
<dbReference type="InterPro" id="IPR013087">
    <property type="entry name" value="Znf_C2H2_type"/>
</dbReference>
<evidence type="ECO:0000256" key="11">
    <source>
        <dbReference type="SAM" id="MobiDB-lite"/>
    </source>
</evidence>
<dbReference type="Proteomes" id="UP001364617">
    <property type="component" value="Unassembled WGS sequence"/>
</dbReference>
<evidence type="ECO:0000256" key="12">
    <source>
        <dbReference type="SAM" id="Phobius"/>
    </source>
</evidence>
<evidence type="ECO:0000256" key="9">
    <source>
        <dbReference type="ARBA" id="ARBA00023242"/>
    </source>
</evidence>
<dbReference type="FunFam" id="3.30.160.60:FF:000213">
    <property type="entry name" value="Zinc finger protein 624"/>
    <property type="match status" value="1"/>
</dbReference>
<dbReference type="PANTHER" id="PTHR16515:SF66">
    <property type="entry name" value="C2H2-TYPE DOMAIN-CONTAINING PROTEIN"/>
    <property type="match status" value="1"/>
</dbReference>
<reference evidence="14 15" key="1">
    <citation type="submission" date="2024-02" db="EMBL/GenBank/DDBJ databases">
        <title>Chromosome-level genome assembly of the Eurasian Minnow (Phoxinus phoxinus).</title>
        <authorList>
            <person name="Oriowo T.O."/>
            <person name="Martin S."/>
            <person name="Stange M."/>
            <person name="Chrysostomakis Y."/>
            <person name="Brown T."/>
            <person name="Winkler S."/>
            <person name="Kukowka S."/>
            <person name="Myers E.W."/>
            <person name="Bohne A."/>
        </authorList>
    </citation>
    <scope>NUCLEOTIDE SEQUENCE [LARGE SCALE GENOMIC DNA]</scope>
    <source>
        <strain evidence="14">ZFMK-TIS-60720</strain>
        <tissue evidence="14">Whole Organism</tissue>
    </source>
</reference>
<feature type="region of interest" description="Disordered" evidence="11">
    <location>
        <begin position="188"/>
        <end position="211"/>
    </location>
</feature>
<keyword evidence="12" id="KW-0812">Transmembrane</keyword>
<dbReference type="PANTHER" id="PTHR16515">
    <property type="entry name" value="PR DOMAIN ZINC FINGER PROTEIN"/>
    <property type="match status" value="1"/>
</dbReference>
<dbReference type="AlphaFoldDB" id="A0AAN9DMC1"/>
<evidence type="ECO:0000256" key="6">
    <source>
        <dbReference type="ARBA" id="ARBA00023015"/>
    </source>
</evidence>
<feature type="compositionally biased region" description="Basic and acidic residues" evidence="11">
    <location>
        <begin position="79"/>
        <end position="95"/>
    </location>
</feature>
<keyword evidence="12" id="KW-1133">Transmembrane helix</keyword>
<name>A0AAN9DMC1_9TELE</name>
<keyword evidence="5" id="KW-0862">Zinc</keyword>
<dbReference type="GO" id="GO:0008270">
    <property type="term" value="F:zinc ion binding"/>
    <property type="evidence" value="ECO:0007669"/>
    <property type="project" value="UniProtKB-KW"/>
</dbReference>
<dbReference type="PROSITE" id="PS50157">
    <property type="entry name" value="ZINC_FINGER_C2H2_2"/>
    <property type="match status" value="4"/>
</dbReference>
<dbReference type="Gene3D" id="3.30.160.60">
    <property type="entry name" value="Classic Zinc Finger"/>
    <property type="match status" value="4"/>
</dbReference>
<keyword evidence="7" id="KW-0238">DNA-binding</keyword>